<reference evidence="1" key="1">
    <citation type="submission" date="2022-06" db="EMBL/GenBank/DDBJ databases">
        <authorList>
            <consortium name="SYNGENTA / RWTH Aachen University"/>
        </authorList>
    </citation>
    <scope>NUCLEOTIDE SEQUENCE</scope>
</reference>
<evidence type="ECO:0000313" key="2">
    <source>
        <dbReference type="Proteomes" id="UP001153365"/>
    </source>
</evidence>
<sequence length="57" mass="6456">MDALPVTNPTLPTEHVNFRFAVMVPFYKIADAFKKDDPTLPDYSFRTTPIIIKEADG</sequence>
<accession>A0AAV0AQH2</accession>
<protein>
    <submittedName>
        <fullName evidence="1">Uncharacterized protein</fullName>
    </submittedName>
</protein>
<proteinExistence type="predicted"/>
<organism evidence="1 2">
    <name type="scientific">Phakopsora pachyrhizi</name>
    <name type="common">Asian soybean rust disease fungus</name>
    <dbReference type="NCBI Taxonomy" id="170000"/>
    <lineage>
        <taxon>Eukaryota</taxon>
        <taxon>Fungi</taxon>
        <taxon>Dikarya</taxon>
        <taxon>Basidiomycota</taxon>
        <taxon>Pucciniomycotina</taxon>
        <taxon>Pucciniomycetes</taxon>
        <taxon>Pucciniales</taxon>
        <taxon>Phakopsoraceae</taxon>
        <taxon>Phakopsora</taxon>
    </lineage>
</organism>
<evidence type="ECO:0000313" key="1">
    <source>
        <dbReference type="EMBL" id="CAH7670518.1"/>
    </source>
</evidence>
<gene>
    <name evidence="1" type="ORF">PPACK8108_LOCUS5242</name>
</gene>
<name>A0AAV0AQH2_PHAPC</name>
<comment type="caution">
    <text evidence="1">The sequence shown here is derived from an EMBL/GenBank/DDBJ whole genome shotgun (WGS) entry which is preliminary data.</text>
</comment>
<dbReference type="Proteomes" id="UP001153365">
    <property type="component" value="Unassembled WGS sequence"/>
</dbReference>
<dbReference type="EMBL" id="CALTRL010001006">
    <property type="protein sequence ID" value="CAH7670518.1"/>
    <property type="molecule type" value="Genomic_DNA"/>
</dbReference>
<dbReference type="AlphaFoldDB" id="A0AAV0AQH2"/>
<keyword evidence="2" id="KW-1185">Reference proteome</keyword>